<organism evidence="3 4">
    <name type="scientific">Colletotrichum sublineola</name>
    <name type="common">Sorghum anthracnose fungus</name>
    <dbReference type="NCBI Taxonomy" id="1173701"/>
    <lineage>
        <taxon>Eukaryota</taxon>
        <taxon>Fungi</taxon>
        <taxon>Dikarya</taxon>
        <taxon>Ascomycota</taxon>
        <taxon>Pezizomycotina</taxon>
        <taxon>Sordariomycetes</taxon>
        <taxon>Hypocreomycetidae</taxon>
        <taxon>Glomerellales</taxon>
        <taxon>Glomerellaceae</taxon>
        <taxon>Colletotrichum</taxon>
        <taxon>Colletotrichum graminicola species complex</taxon>
    </lineage>
</organism>
<reference evidence="4" key="1">
    <citation type="journal article" date="2014" name="Genome Announc.">
        <title>Draft genome sequence of Colletotrichum sublineola, a destructive pathogen of cultivated sorghum.</title>
        <authorList>
            <person name="Baroncelli R."/>
            <person name="Sanz-Martin J.M."/>
            <person name="Rech G.E."/>
            <person name="Sukno S.A."/>
            <person name="Thon M.R."/>
        </authorList>
    </citation>
    <scope>NUCLEOTIDE SEQUENCE [LARGE SCALE GENOMIC DNA]</scope>
    <source>
        <strain evidence="4">TX430BB</strain>
    </source>
</reference>
<sequence>MPLFQVVSSTAVHTTFNAFFCFVSNEDEDTFKWALLQIKSLLQKEKTPLPAVIITDFDKALKNAANSVLPDTAQQLCVWHILKNAVLRIKKKWDGLLQGEPDAADDGDNDEGTCWDHKG</sequence>
<protein>
    <submittedName>
        <fullName evidence="3">Putative MULE transposase domain-containing protein</fullName>
    </submittedName>
</protein>
<feature type="domain" description="MULE transposase" evidence="2">
    <location>
        <begin position="1"/>
        <end position="84"/>
    </location>
</feature>
<dbReference type="STRING" id="1173701.A0A066X819"/>
<dbReference type="OMA" id="DNDEGTC"/>
<dbReference type="Proteomes" id="UP000027238">
    <property type="component" value="Unassembled WGS sequence"/>
</dbReference>
<proteinExistence type="predicted"/>
<accession>A0A066X819</accession>
<dbReference type="HOGENOM" id="CLU_2061360_0_0_1"/>
<dbReference type="EMBL" id="JMSE01001375">
    <property type="protein sequence ID" value="KDN61896.1"/>
    <property type="molecule type" value="Genomic_DNA"/>
</dbReference>
<evidence type="ECO:0000313" key="3">
    <source>
        <dbReference type="EMBL" id="KDN61896.1"/>
    </source>
</evidence>
<keyword evidence="4" id="KW-1185">Reference proteome</keyword>
<feature type="region of interest" description="Disordered" evidence="1">
    <location>
        <begin position="100"/>
        <end position="119"/>
    </location>
</feature>
<feature type="compositionally biased region" description="Acidic residues" evidence="1">
    <location>
        <begin position="102"/>
        <end position="113"/>
    </location>
</feature>
<dbReference type="PANTHER" id="PTHR47718">
    <property type="entry name" value="OS01G0519700 PROTEIN"/>
    <property type="match status" value="1"/>
</dbReference>
<comment type="caution">
    <text evidence="3">The sequence shown here is derived from an EMBL/GenBank/DDBJ whole genome shotgun (WGS) entry which is preliminary data.</text>
</comment>
<dbReference type="PANTHER" id="PTHR47718:SF3">
    <property type="entry name" value="PROTEIN FAR1-RELATED SEQUENCE 5-LIKE"/>
    <property type="match status" value="1"/>
</dbReference>
<dbReference type="Pfam" id="PF10551">
    <property type="entry name" value="MULE"/>
    <property type="match status" value="1"/>
</dbReference>
<dbReference type="OrthoDB" id="4922674at2759"/>
<dbReference type="AlphaFoldDB" id="A0A066X819"/>
<name>A0A066X819_COLSU</name>
<gene>
    <name evidence="3" type="ORF">CSUB01_12574</name>
</gene>
<dbReference type="InterPro" id="IPR018289">
    <property type="entry name" value="MULE_transposase_dom"/>
</dbReference>
<evidence type="ECO:0000256" key="1">
    <source>
        <dbReference type="SAM" id="MobiDB-lite"/>
    </source>
</evidence>
<dbReference type="eggNOG" id="ENOG502QQB8">
    <property type="taxonomic scope" value="Eukaryota"/>
</dbReference>
<evidence type="ECO:0000259" key="2">
    <source>
        <dbReference type="Pfam" id="PF10551"/>
    </source>
</evidence>
<evidence type="ECO:0000313" key="4">
    <source>
        <dbReference type="Proteomes" id="UP000027238"/>
    </source>
</evidence>